<dbReference type="Proteomes" id="UP000193689">
    <property type="component" value="Unassembled WGS sequence"/>
</dbReference>
<evidence type="ECO:0000313" key="2">
    <source>
        <dbReference type="EMBL" id="ORY66027.1"/>
    </source>
</evidence>
<proteinExistence type="predicted"/>
<accession>A0A1Y2E3K5</accession>
<organism evidence="2 3">
    <name type="scientific">Pseudomassariella vexata</name>
    <dbReference type="NCBI Taxonomy" id="1141098"/>
    <lineage>
        <taxon>Eukaryota</taxon>
        <taxon>Fungi</taxon>
        <taxon>Dikarya</taxon>
        <taxon>Ascomycota</taxon>
        <taxon>Pezizomycotina</taxon>
        <taxon>Sordariomycetes</taxon>
        <taxon>Xylariomycetidae</taxon>
        <taxon>Amphisphaeriales</taxon>
        <taxon>Pseudomassariaceae</taxon>
        <taxon>Pseudomassariella</taxon>
    </lineage>
</organism>
<sequence length="308" mass="33411">MSLARAFTTRRAKHTIDVKEANSGIIPQRSNTTAKGHGRGLSIRNMISGPMELTHTTNMLAYNAPDLHPKSASSTTSFKVSDDESDSAHTNASSPPTSPDVASADERSISPEPNHLSCYFMAPGQKLPNGETPKIPSRAPSHTKKASYEHLAQKQQTQQVTHMSYSSGKSVSTKASFSSFRISSASTAASSVHSGIYTHSSKPPSVPALPSQPTAPSVSARQMSTRRHEGPSTHHPFGQELAQVSEIAEEFGVKEKVKVADDEEQWLISKGLSIFKADDYLSEVQVLFSTFFKQEARAAHQVLQPVWI</sequence>
<reference evidence="2 3" key="1">
    <citation type="submission" date="2016-07" db="EMBL/GenBank/DDBJ databases">
        <title>Pervasive Adenine N6-methylation of Active Genes in Fungi.</title>
        <authorList>
            <consortium name="DOE Joint Genome Institute"/>
            <person name="Mondo S.J."/>
            <person name="Dannebaum R.O."/>
            <person name="Kuo R.C."/>
            <person name="Labutti K."/>
            <person name="Haridas S."/>
            <person name="Kuo A."/>
            <person name="Salamov A."/>
            <person name="Ahrendt S.R."/>
            <person name="Lipzen A."/>
            <person name="Sullivan W."/>
            <person name="Andreopoulos W.B."/>
            <person name="Clum A."/>
            <person name="Lindquist E."/>
            <person name="Daum C."/>
            <person name="Ramamoorthy G.K."/>
            <person name="Gryganskyi A."/>
            <person name="Culley D."/>
            <person name="Magnuson J.K."/>
            <person name="James T.Y."/>
            <person name="O'Malley M.A."/>
            <person name="Stajich J.E."/>
            <person name="Spatafora J.W."/>
            <person name="Visel A."/>
            <person name="Grigoriev I.V."/>
        </authorList>
    </citation>
    <scope>NUCLEOTIDE SEQUENCE [LARGE SCALE GENOMIC DNA]</scope>
    <source>
        <strain evidence="2 3">CBS 129021</strain>
    </source>
</reference>
<keyword evidence="3" id="KW-1185">Reference proteome</keyword>
<evidence type="ECO:0000256" key="1">
    <source>
        <dbReference type="SAM" id="MobiDB-lite"/>
    </source>
</evidence>
<comment type="caution">
    <text evidence="2">The sequence shown here is derived from an EMBL/GenBank/DDBJ whole genome shotgun (WGS) entry which is preliminary data.</text>
</comment>
<feature type="compositionally biased region" description="Polar residues" evidence="1">
    <location>
        <begin position="211"/>
        <end position="223"/>
    </location>
</feature>
<dbReference type="GeneID" id="63779867"/>
<dbReference type="OrthoDB" id="5419666at2759"/>
<dbReference type="InParanoid" id="A0A1Y2E3K5"/>
<evidence type="ECO:0000313" key="3">
    <source>
        <dbReference type="Proteomes" id="UP000193689"/>
    </source>
</evidence>
<protein>
    <submittedName>
        <fullName evidence="2">Uncharacterized protein</fullName>
    </submittedName>
</protein>
<gene>
    <name evidence="2" type="ORF">BCR38DRAFT_483688</name>
</gene>
<feature type="region of interest" description="Disordered" evidence="1">
    <location>
        <begin position="64"/>
        <end position="161"/>
    </location>
</feature>
<feature type="region of interest" description="Disordered" evidence="1">
    <location>
        <begin position="195"/>
        <end position="236"/>
    </location>
</feature>
<dbReference type="EMBL" id="MCFJ01000005">
    <property type="protein sequence ID" value="ORY66027.1"/>
    <property type="molecule type" value="Genomic_DNA"/>
</dbReference>
<name>A0A1Y2E3K5_9PEZI</name>
<dbReference type="RefSeq" id="XP_040716991.1">
    <property type="nucleotide sequence ID" value="XM_040863655.1"/>
</dbReference>
<dbReference type="STRING" id="1141098.A0A1Y2E3K5"/>
<dbReference type="AlphaFoldDB" id="A0A1Y2E3K5"/>